<proteinExistence type="predicted"/>
<dbReference type="PaxDb" id="2903-EOD06940"/>
<reference evidence="3" key="1">
    <citation type="journal article" date="2013" name="Nature">
        <title>Pan genome of the phytoplankton Emiliania underpins its global distribution.</title>
        <authorList>
            <person name="Read B.A."/>
            <person name="Kegel J."/>
            <person name="Klute M.J."/>
            <person name="Kuo A."/>
            <person name="Lefebvre S.C."/>
            <person name="Maumus F."/>
            <person name="Mayer C."/>
            <person name="Miller J."/>
            <person name="Monier A."/>
            <person name="Salamov A."/>
            <person name="Young J."/>
            <person name="Aguilar M."/>
            <person name="Claverie J.M."/>
            <person name="Frickenhaus S."/>
            <person name="Gonzalez K."/>
            <person name="Herman E.K."/>
            <person name="Lin Y.C."/>
            <person name="Napier J."/>
            <person name="Ogata H."/>
            <person name="Sarno A.F."/>
            <person name="Shmutz J."/>
            <person name="Schroeder D."/>
            <person name="de Vargas C."/>
            <person name="Verret F."/>
            <person name="von Dassow P."/>
            <person name="Valentin K."/>
            <person name="Van de Peer Y."/>
            <person name="Wheeler G."/>
            <person name="Dacks J.B."/>
            <person name="Delwiche C.F."/>
            <person name="Dyhrman S.T."/>
            <person name="Glockner G."/>
            <person name="John U."/>
            <person name="Richards T."/>
            <person name="Worden A.Z."/>
            <person name="Zhang X."/>
            <person name="Grigoriev I.V."/>
            <person name="Allen A.E."/>
            <person name="Bidle K."/>
            <person name="Borodovsky M."/>
            <person name="Bowler C."/>
            <person name="Brownlee C."/>
            <person name="Cock J.M."/>
            <person name="Elias M."/>
            <person name="Gladyshev V.N."/>
            <person name="Groth M."/>
            <person name="Guda C."/>
            <person name="Hadaegh A."/>
            <person name="Iglesias-Rodriguez M.D."/>
            <person name="Jenkins J."/>
            <person name="Jones B.M."/>
            <person name="Lawson T."/>
            <person name="Leese F."/>
            <person name="Lindquist E."/>
            <person name="Lobanov A."/>
            <person name="Lomsadze A."/>
            <person name="Malik S.B."/>
            <person name="Marsh M.E."/>
            <person name="Mackinder L."/>
            <person name="Mock T."/>
            <person name="Mueller-Roeber B."/>
            <person name="Pagarete A."/>
            <person name="Parker M."/>
            <person name="Probert I."/>
            <person name="Quesneville H."/>
            <person name="Raines C."/>
            <person name="Rensing S.A."/>
            <person name="Riano-Pachon D.M."/>
            <person name="Richier S."/>
            <person name="Rokitta S."/>
            <person name="Shiraiwa Y."/>
            <person name="Soanes D.M."/>
            <person name="van der Giezen M."/>
            <person name="Wahlund T.M."/>
            <person name="Williams B."/>
            <person name="Wilson W."/>
            <person name="Wolfe G."/>
            <person name="Wurch L.L."/>
        </authorList>
    </citation>
    <scope>NUCLEOTIDE SEQUENCE</scope>
</reference>
<feature type="region of interest" description="Disordered" evidence="1">
    <location>
        <begin position="1"/>
        <end position="143"/>
    </location>
</feature>
<evidence type="ECO:0000256" key="1">
    <source>
        <dbReference type="SAM" id="MobiDB-lite"/>
    </source>
</evidence>
<dbReference type="KEGG" id="ehx:EMIHUDRAFT_359348"/>
<dbReference type="EnsemblProtists" id="EOD06940">
    <property type="protein sequence ID" value="EOD06940"/>
    <property type="gene ID" value="EMIHUDRAFT_359348"/>
</dbReference>
<name>A0A0D3I6Q5_EMIH1</name>
<feature type="compositionally biased region" description="Low complexity" evidence="1">
    <location>
        <begin position="19"/>
        <end position="31"/>
    </location>
</feature>
<sequence length="143" mass="14672">MSPQWRGGAALGPGGLGAAGPMAAAAAAGPLERPSTDPRGDGPGAGLLGGGQASHERPSTDPHYSLLRRSPRLHPPNASPLLGPRGASTMPPPPPRRPADGDHAAEAKRRKIDPNAPLSDGDIEAFLEPDMHTLDQQYGSMTD</sequence>
<dbReference type="GeneID" id="17253056"/>
<feature type="compositionally biased region" description="Polar residues" evidence="1">
    <location>
        <begin position="134"/>
        <end position="143"/>
    </location>
</feature>
<accession>A0A0D3I6Q5</accession>
<feature type="compositionally biased region" description="Gly residues" evidence="1">
    <location>
        <begin position="41"/>
        <end position="52"/>
    </location>
</feature>
<keyword evidence="3" id="KW-1185">Reference proteome</keyword>
<protein>
    <submittedName>
        <fullName evidence="2">Uncharacterized protein</fullName>
    </submittedName>
</protein>
<reference evidence="2" key="2">
    <citation type="submission" date="2024-10" db="UniProtKB">
        <authorList>
            <consortium name="EnsemblProtists"/>
        </authorList>
    </citation>
    <scope>IDENTIFICATION</scope>
</reference>
<dbReference type="HOGENOM" id="CLU_1809818_0_0_1"/>
<dbReference type="Proteomes" id="UP000013827">
    <property type="component" value="Unassembled WGS sequence"/>
</dbReference>
<evidence type="ECO:0000313" key="3">
    <source>
        <dbReference type="Proteomes" id="UP000013827"/>
    </source>
</evidence>
<feature type="compositionally biased region" description="Gly residues" evidence="1">
    <location>
        <begin position="9"/>
        <end position="18"/>
    </location>
</feature>
<dbReference type="RefSeq" id="XP_005759369.1">
    <property type="nucleotide sequence ID" value="XM_005759312.1"/>
</dbReference>
<organism evidence="2 3">
    <name type="scientific">Emiliania huxleyi (strain CCMP1516)</name>
    <dbReference type="NCBI Taxonomy" id="280463"/>
    <lineage>
        <taxon>Eukaryota</taxon>
        <taxon>Haptista</taxon>
        <taxon>Haptophyta</taxon>
        <taxon>Prymnesiophyceae</taxon>
        <taxon>Isochrysidales</taxon>
        <taxon>Noelaerhabdaceae</taxon>
        <taxon>Emiliania</taxon>
    </lineage>
</organism>
<evidence type="ECO:0000313" key="2">
    <source>
        <dbReference type="EnsemblProtists" id="EOD06940"/>
    </source>
</evidence>
<dbReference type="AlphaFoldDB" id="A0A0D3I6Q5"/>
<feature type="compositionally biased region" description="Basic and acidic residues" evidence="1">
    <location>
        <begin position="97"/>
        <end position="107"/>
    </location>
</feature>